<evidence type="ECO:0000313" key="2">
    <source>
        <dbReference type="Proteomes" id="UP000011996"/>
    </source>
</evidence>
<dbReference type="STRING" id="1263868.RESH_00621"/>
<gene>
    <name evidence="1" type="ORF">RESH_00621</name>
</gene>
<dbReference type="Proteomes" id="UP000011996">
    <property type="component" value="Unassembled WGS sequence"/>
</dbReference>
<evidence type="ECO:0000313" key="1">
    <source>
        <dbReference type="EMBL" id="EMI28840.1"/>
    </source>
</evidence>
<dbReference type="RefSeq" id="WP_008663667.1">
    <property type="nucleotide sequence ID" value="NZ_ANOF01000017.1"/>
</dbReference>
<comment type="caution">
    <text evidence="1">The sequence shown here is derived from an EMBL/GenBank/DDBJ whole genome shotgun (WGS) entry which is preliminary data.</text>
</comment>
<evidence type="ECO:0008006" key="3">
    <source>
        <dbReference type="Google" id="ProtNLM"/>
    </source>
</evidence>
<dbReference type="PATRIC" id="fig|1263868.3.peg.681"/>
<sequence length="85" mass="9294">MSQLLEATQAECQVLQRIESVLAEHEALSPYASDVDVSVYESTIVLEGTLPTAELQKQLIPSIRQAGVLWRIKNNVAVEATATKV</sequence>
<accession>M5SBI6</accession>
<organism evidence="1 2">
    <name type="scientific">Rhodopirellula europaea SH398</name>
    <dbReference type="NCBI Taxonomy" id="1263868"/>
    <lineage>
        <taxon>Bacteria</taxon>
        <taxon>Pseudomonadati</taxon>
        <taxon>Planctomycetota</taxon>
        <taxon>Planctomycetia</taxon>
        <taxon>Pirellulales</taxon>
        <taxon>Pirellulaceae</taxon>
        <taxon>Rhodopirellula</taxon>
    </lineage>
</organism>
<dbReference type="EMBL" id="ANOF01000017">
    <property type="protein sequence ID" value="EMI28840.1"/>
    <property type="molecule type" value="Genomic_DNA"/>
</dbReference>
<proteinExistence type="predicted"/>
<dbReference type="AlphaFoldDB" id="M5SBI6"/>
<reference evidence="1 2" key="1">
    <citation type="journal article" date="2013" name="Mar. Genomics">
        <title>Expression of sulfatases in Rhodopirellula baltica and the diversity of sulfatases in the genus Rhodopirellula.</title>
        <authorList>
            <person name="Wegner C.E."/>
            <person name="Richter-Heitmann T."/>
            <person name="Klindworth A."/>
            <person name="Klockow C."/>
            <person name="Richter M."/>
            <person name="Achstetter T."/>
            <person name="Glockner F.O."/>
            <person name="Harder J."/>
        </authorList>
    </citation>
    <scope>NUCLEOTIDE SEQUENCE [LARGE SCALE GENOMIC DNA]</scope>
    <source>
        <strain evidence="1 2">SH398</strain>
    </source>
</reference>
<protein>
    <recommendedName>
        <fullName evidence="3">BON domain-containing protein</fullName>
    </recommendedName>
</protein>
<name>M5SBI6_9BACT</name>